<dbReference type="PANTHER" id="PTHR31949:SF6">
    <property type="entry name" value="DUF4005 DOMAIN-CONTAINING PROTEIN"/>
    <property type="match status" value="1"/>
</dbReference>
<gene>
    <name evidence="2" type="ORF">E3N88_30999</name>
</gene>
<dbReference type="AlphaFoldDB" id="A0A5N6MN67"/>
<feature type="compositionally biased region" description="Polar residues" evidence="1">
    <location>
        <begin position="200"/>
        <end position="210"/>
    </location>
</feature>
<feature type="compositionally biased region" description="Polar residues" evidence="1">
    <location>
        <begin position="181"/>
        <end position="191"/>
    </location>
</feature>
<reference evidence="2 3" key="1">
    <citation type="submission" date="2019-05" db="EMBL/GenBank/DDBJ databases">
        <title>Mikania micrantha, genome provides insights into the molecular mechanism of rapid growth.</title>
        <authorList>
            <person name="Liu B."/>
        </authorList>
    </citation>
    <scope>NUCLEOTIDE SEQUENCE [LARGE SCALE GENOMIC DNA]</scope>
    <source>
        <strain evidence="2">NLD-2019</strain>
        <tissue evidence="2">Leaf</tissue>
    </source>
</reference>
<feature type="compositionally biased region" description="Polar residues" evidence="1">
    <location>
        <begin position="219"/>
        <end position="233"/>
    </location>
</feature>
<proteinExistence type="predicted"/>
<keyword evidence="3" id="KW-1185">Reference proteome</keyword>
<dbReference type="PANTHER" id="PTHR31949">
    <property type="entry name" value="GASTRIC MUCIN-LIKE PROTEIN"/>
    <property type="match status" value="1"/>
</dbReference>
<name>A0A5N6MN67_9ASTR</name>
<feature type="region of interest" description="Disordered" evidence="1">
    <location>
        <begin position="124"/>
        <end position="287"/>
    </location>
</feature>
<protein>
    <submittedName>
        <fullName evidence="2">Uncharacterized protein</fullName>
    </submittedName>
</protein>
<dbReference type="Proteomes" id="UP000326396">
    <property type="component" value="Linkage Group LG5"/>
</dbReference>
<accession>A0A5N6MN67</accession>
<dbReference type="EMBL" id="SZYD01000015">
    <property type="protein sequence ID" value="KAD3641775.1"/>
    <property type="molecule type" value="Genomic_DNA"/>
</dbReference>
<evidence type="ECO:0000313" key="2">
    <source>
        <dbReference type="EMBL" id="KAD3641775.1"/>
    </source>
</evidence>
<dbReference type="GO" id="GO:0043622">
    <property type="term" value="P:cortical microtubule organization"/>
    <property type="evidence" value="ECO:0007669"/>
    <property type="project" value="TreeGrafter"/>
</dbReference>
<evidence type="ECO:0000313" key="3">
    <source>
        <dbReference type="Proteomes" id="UP000326396"/>
    </source>
</evidence>
<sequence>MDGGDHERRKGSTPLSIRSKDKDEDLLLFREMHKRDKNRLVSLLQPVSDEFEPNGNYPIYGMASTKKGSGLGFLGETEKNDYDWLKTPPATPLFPSIEMEARNAYQVVVQRELPITQPLSRFAGKPEEKETKQIYAEKPKTSNPKPRIPARSVTPGVRSSGLFIDPKKNIKTAPIPLITNKPPNTTPSISKPLSERDTRFNQSRNTQKTRGVSPVVASRLTQIPGFSNETPPNLRTDRSVSASRGRMVNQTVQNTSHKPEVSNMRSRRQSCSPSVTRGRKMAPTSAEESVITINAQKGSGRLMSQTGNGGQILGSRMVDKIMNARKSSGIEDKLNGSINEGSSYGRIMPQGSLDMESKRDSVHSYRQVGTSLGRKSHIVSTTYYAPAASTSTTGGTYRF</sequence>
<evidence type="ECO:0000256" key="1">
    <source>
        <dbReference type="SAM" id="MobiDB-lite"/>
    </source>
</evidence>
<feature type="compositionally biased region" description="Basic and acidic residues" evidence="1">
    <location>
        <begin position="124"/>
        <end position="140"/>
    </location>
</feature>
<dbReference type="OrthoDB" id="1929779at2759"/>
<comment type="caution">
    <text evidence="2">The sequence shown here is derived from an EMBL/GenBank/DDBJ whole genome shotgun (WGS) entry which is preliminary data.</text>
</comment>
<organism evidence="2 3">
    <name type="scientific">Mikania micrantha</name>
    <name type="common">bitter vine</name>
    <dbReference type="NCBI Taxonomy" id="192012"/>
    <lineage>
        <taxon>Eukaryota</taxon>
        <taxon>Viridiplantae</taxon>
        <taxon>Streptophyta</taxon>
        <taxon>Embryophyta</taxon>
        <taxon>Tracheophyta</taxon>
        <taxon>Spermatophyta</taxon>
        <taxon>Magnoliopsida</taxon>
        <taxon>eudicotyledons</taxon>
        <taxon>Gunneridae</taxon>
        <taxon>Pentapetalae</taxon>
        <taxon>asterids</taxon>
        <taxon>campanulids</taxon>
        <taxon>Asterales</taxon>
        <taxon>Asteraceae</taxon>
        <taxon>Asteroideae</taxon>
        <taxon>Heliantheae alliance</taxon>
        <taxon>Eupatorieae</taxon>
        <taxon>Mikania</taxon>
    </lineage>
</organism>
<dbReference type="GO" id="GO:0055028">
    <property type="term" value="C:cortical microtubule"/>
    <property type="evidence" value="ECO:0007669"/>
    <property type="project" value="TreeGrafter"/>
</dbReference>